<gene>
    <name evidence="8" type="ORF">FOZ60_005629</name>
</gene>
<evidence type="ECO:0000256" key="3">
    <source>
        <dbReference type="ARBA" id="ARBA00022845"/>
    </source>
</evidence>
<dbReference type="GO" id="GO:0016281">
    <property type="term" value="C:eukaryotic translation initiation factor 4F complex"/>
    <property type="evidence" value="ECO:0007669"/>
    <property type="project" value="TreeGrafter"/>
</dbReference>
<protein>
    <recommendedName>
        <fullName evidence="10">Eukaryotic translation initiation factor 4E</fullName>
    </recommendedName>
</protein>
<evidence type="ECO:0000256" key="6">
    <source>
        <dbReference type="RuleBase" id="RU004374"/>
    </source>
</evidence>
<reference evidence="8 9" key="1">
    <citation type="submission" date="2020-04" db="EMBL/GenBank/DDBJ databases">
        <title>Perkinsus olseni comparative genomics.</title>
        <authorList>
            <person name="Bogema D.R."/>
        </authorList>
    </citation>
    <scope>NUCLEOTIDE SEQUENCE [LARGE SCALE GENOMIC DNA]</scope>
    <source>
        <strain evidence="8">00978-12</strain>
    </source>
</reference>
<proteinExistence type="inferred from homology"/>
<feature type="compositionally biased region" description="Polar residues" evidence="7">
    <location>
        <begin position="191"/>
        <end position="217"/>
    </location>
</feature>
<dbReference type="Proteomes" id="UP000541610">
    <property type="component" value="Unassembled WGS sequence"/>
</dbReference>
<evidence type="ECO:0000256" key="5">
    <source>
        <dbReference type="ARBA" id="ARBA00022917"/>
    </source>
</evidence>
<dbReference type="GO" id="GO:0003743">
    <property type="term" value="F:translation initiation factor activity"/>
    <property type="evidence" value="ECO:0007669"/>
    <property type="project" value="UniProtKB-KW"/>
</dbReference>
<dbReference type="EMBL" id="JABANP010000233">
    <property type="protein sequence ID" value="KAF4686136.1"/>
    <property type="molecule type" value="Genomic_DNA"/>
</dbReference>
<keyword evidence="4 6" id="KW-0694">RNA-binding</keyword>
<evidence type="ECO:0000256" key="2">
    <source>
        <dbReference type="ARBA" id="ARBA00022540"/>
    </source>
</evidence>
<evidence type="ECO:0000256" key="7">
    <source>
        <dbReference type="SAM" id="MobiDB-lite"/>
    </source>
</evidence>
<feature type="region of interest" description="Disordered" evidence="7">
    <location>
        <begin position="73"/>
        <end position="107"/>
    </location>
</feature>
<dbReference type="GO" id="GO:0006417">
    <property type="term" value="P:regulation of translation"/>
    <property type="evidence" value="ECO:0007669"/>
    <property type="project" value="UniProtKB-KW"/>
</dbReference>
<feature type="region of interest" description="Disordered" evidence="7">
    <location>
        <begin position="127"/>
        <end position="156"/>
    </location>
</feature>
<evidence type="ECO:0000313" key="9">
    <source>
        <dbReference type="Proteomes" id="UP000541610"/>
    </source>
</evidence>
<dbReference type="Gene3D" id="3.30.760.10">
    <property type="entry name" value="RNA Cap, Translation Initiation Factor Eif4e"/>
    <property type="match status" value="1"/>
</dbReference>
<dbReference type="PANTHER" id="PTHR11960">
    <property type="entry name" value="EUKARYOTIC TRANSLATION INITIATION FACTOR 4E RELATED"/>
    <property type="match status" value="1"/>
</dbReference>
<feature type="compositionally biased region" description="Basic and acidic residues" evidence="7">
    <location>
        <begin position="80"/>
        <end position="92"/>
    </location>
</feature>
<organism evidence="8 9">
    <name type="scientific">Perkinsus olseni</name>
    <name type="common">Perkinsus atlanticus</name>
    <dbReference type="NCBI Taxonomy" id="32597"/>
    <lineage>
        <taxon>Eukaryota</taxon>
        <taxon>Sar</taxon>
        <taxon>Alveolata</taxon>
        <taxon>Perkinsozoa</taxon>
        <taxon>Perkinsea</taxon>
        <taxon>Perkinsida</taxon>
        <taxon>Perkinsidae</taxon>
        <taxon>Perkinsus</taxon>
    </lineage>
</organism>
<feature type="region of interest" description="Disordered" evidence="7">
    <location>
        <begin position="1"/>
        <end position="57"/>
    </location>
</feature>
<feature type="region of interest" description="Disordered" evidence="7">
    <location>
        <begin position="178"/>
        <end position="258"/>
    </location>
</feature>
<evidence type="ECO:0000256" key="1">
    <source>
        <dbReference type="ARBA" id="ARBA00009860"/>
    </source>
</evidence>
<evidence type="ECO:0000256" key="4">
    <source>
        <dbReference type="ARBA" id="ARBA00022884"/>
    </source>
</evidence>
<evidence type="ECO:0008006" key="10">
    <source>
        <dbReference type="Google" id="ProtNLM"/>
    </source>
</evidence>
<dbReference type="Pfam" id="PF01652">
    <property type="entry name" value="IF4E"/>
    <property type="match status" value="1"/>
</dbReference>
<evidence type="ECO:0000313" key="8">
    <source>
        <dbReference type="EMBL" id="KAF4686136.1"/>
    </source>
</evidence>
<keyword evidence="2 6" id="KW-0396">Initiation factor</keyword>
<feature type="compositionally biased region" description="Polar residues" evidence="7">
    <location>
        <begin position="7"/>
        <end position="27"/>
    </location>
</feature>
<dbReference type="SUPFAM" id="SSF55418">
    <property type="entry name" value="eIF4e-like"/>
    <property type="match status" value="1"/>
</dbReference>
<dbReference type="OrthoDB" id="590761at2759"/>
<dbReference type="InterPro" id="IPR023398">
    <property type="entry name" value="TIF_eIF4e-like"/>
</dbReference>
<name>A0A7J6NR53_PEROL</name>
<dbReference type="PANTHER" id="PTHR11960:SF8">
    <property type="entry name" value="EUKARYOTIC TRANSLATION INITIATION FACTOR 4E1-RELATED"/>
    <property type="match status" value="1"/>
</dbReference>
<sequence length="615" mass="67909">MAAALTSRVSPTLNNVSAAARSSTTGVVTLDDAEEEEAKKASSHNPLTNDDDHDMMDGQFILPDSVIVEFEADDEATEPQIKEAAARRERSRSSSRPRRRSGISASPPLCPQSRYLLWSCVRSDSEAEPSPVLNYRRDPDRSPASAAAGGAYQVPPPWLASSSGNAAAREAVALLKAKQKSRSRQAADKACQSTTPEEGGTDENNVNVTNDIQNSTSEIHHASATALKSRRRRRGRLVQQGTEAEPETPQEAGEKENLVEEAKAKLDEETKTTPEVKEIDLAAAEDATADVAAPEEEVVEGTPLFDTFTIWFDPGAHGGACNPTGPRDSEEYTRGLVRLGDVKTVEGFWRFWNSIDLMKLPKYSTISVFKNGIQPAWEDESNQRPVGGEGPLQNLFTAPQKMNGIVLSVRPRGNTIALWNSIVDPELFEVIDWELRSIAPEDMQETVEVEYRDHRGAINHNMRKLGSGASHWRLCTGMENAAGSMMMTPGEMLMEIQHDTPCLGTSRRKFPEFPLRCHFPGNWHFADNRKRCLGKCERLENFRNYAFIFGRFLPPSTPGTWTLDTPETWTPDGGCDLSCAEAQQTFLCCPGVDESAPFNGFWEDYYSNVYSTAAE</sequence>
<keyword evidence="3" id="KW-0810">Translation regulation</keyword>
<dbReference type="AlphaFoldDB" id="A0A7J6NR53"/>
<comment type="similarity">
    <text evidence="1 6">Belongs to the eukaryotic initiation factor 4E family.</text>
</comment>
<comment type="caution">
    <text evidence="8">The sequence shown here is derived from an EMBL/GenBank/DDBJ whole genome shotgun (WGS) entry which is preliminary data.</text>
</comment>
<dbReference type="InterPro" id="IPR001040">
    <property type="entry name" value="TIF_eIF_4E"/>
</dbReference>
<keyword evidence="5 6" id="KW-0648">Protein biosynthesis</keyword>
<dbReference type="GO" id="GO:0000340">
    <property type="term" value="F:RNA 7-methylguanosine cap binding"/>
    <property type="evidence" value="ECO:0007669"/>
    <property type="project" value="TreeGrafter"/>
</dbReference>
<accession>A0A7J6NR53</accession>